<gene>
    <name evidence="2" type="ORF">SAMN05444164_1962</name>
</gene>
<dbReference type="EMBL" id="FNTH01000001">
    <property type="protein sequence ID" value="SEC48802.1"/>
    <property type="molecule type" value="Genomic_DNA"/>
</dbReference>
<proteinExistence type="predicted"/>
<organism evidence="2 3">
    <name type="scientific">Bradyrhizobium erythrophlei</name>
    <dbReference type="NCBI Taxonomy" id="1437360"/>
    <lineage>
        <taxon>Bacteria</taxon>
        <taxon>Pseudomonadati</taxon>
        <taxon>Pseudomonadota</taxon>
        <taxon>Alphaproteobacteria</taxon>
        <taxon>Hyphomicrobiales</taxon>
        <taxon>Nitrobacteraceae</taxon>
        <taxon>Bradyrhizobium</taxon>
    </lineage>
</organism>
<accession>A0A1H4SX99</accession>
<protein>
    <recommendedName>
        <fullName evidence="4">Invasion protein IalB, involved in pathogenesis</fullName>
    </recommendedName>
</protein>
<sequence>MITAAPAAARNDRIFVRALLVGLLTAAGIGGASAQPAPAATTQPPPFTVSGWSYERRGSDVHMFRCAQSSCGAGSKVSYRYYTGGKQMTLDQFREGQEQIIKALEQRTPGQRITLLGVDGDKGTAGPRMFKARRLTVTANGASEYQVSGLLLAGQGSASLISSARDEKASNDNYAKFAAAVKLVLAPKTR</sequence>
<evidence type="ECO:0000313" key="3">
    <source>
        <dbReference type="Proteomes" id="UP000198992"/>
    </source>
</evidence>
<keyword evidence="1" id="KW-0732">Signal</keyword>
<feature type="chain" id="PRO_5011782717" description="Invasion protein IalB, involved in pathogenesis" evidence="1">
    <location>
        <begin position="35"/>
        <end position="190"/>
    </location>
</feature>
<evidence type="ECO:0000256" key="1">
    <source>
        <dbReference type="SAM" id="SignalP"/>
    </source>
</evidence>
<dbReference type="RefSeq" id="WP_244549517.1">
    <property type="nucleotide sequence ID" value="NZ_FNTH01000001.1"/>
</dbReference>
<name>A0A1H4SX99_9BRAD</name>
<feature type="signal peptide" evidence="1">
    <location>
        <begin position="1"/>
        <end position="34"/>
    </location>
</feature>
<evidence type="ECO:0000313" key="2">
    <source>
        <dbReference type="EMBL" id="SEC48802.1"/>
    </source>
</evidence>
<evidence type="ECO:0008006" key="4">
    <source>
        <dbReference type="Google" id="ProtNLM"/>
    </source>
</evidence>
<reference evidence="2 3" key="1">
    <citation type="submission" date="2016-10" db="EMBL/GenBank/DDBJ databases">
        <authorList>
            <person name="de Groot N.N."/>
        </authorList>
    </citation>
    <scope>NUCLEOTIDE SEQUENCE [LARGE SCALE GENOMIC DNA]</scope>
    <source>
        <strain evidence="2 3">MT12</strain>
    </source>
</reference>
<dbReference type="Proteomes" id="UP000198992">
    <property type="component" value="Unassembled WGS sequence"/>
</dbReference>
<dbReference type="AlphaFoldDB" id="A0A1H4SX99"/>